<keyword evidence="4" id="KW-1185">Reference proteome</keyword>
<accession>A0AAV3UKM3</accession>
<keyword evidence="2" id="KW-0472">Membrane</keyword>
<evidence type="ECO:0000313" key="4">
    <source>
        <dbReference type="Proteomes" id="UP001501729"/>
    </source>
</evidence>
<comment type="caution">
    <text evidence="3">The sequence shown here is derived from an EMBL/GenBank/DDBJ whole genome shotgun (WGS) entry which is preliminary data.</text>
</comment>
<sequence>MFGSEKITSNRILAGLFVLMLLLAGVIFLTGSDIARQLLRLLVPLSGVTFALVSLTDAESRIERVAVVVLAVSCSIGIYLEIVGAGVFSNLLVNIAIIASVMFVGNSQGNDGPESSYPPSGETSKKPRFWENPRSALPSSESVLIAILLLGAVGVFLDLMSIDVVGNLTEAVESNPLQFLSLVGFYLLSKSVDIGRHYIDESWLEKE</sequence>
<dbReference type="EMBL" id="BAABKX010000015">
    <property type="protein sequence ID" value="GAA5055378.1"/>
    <property type="molecule type" value="Genomic_DNA"/>
</dbReference>
<dbReference type="AlphaFoldDB" id="A0AAV3UKM3"/>
<proteinExistence type="predicted"/>
<keyword evidence="2" id="KW-1133">Transmembrane helix</keyword>
<dbReference type="GeneID" id="68614645"/>
<feature type="transmembrane region" description="Helical" evidence="2">
    <location>
        <begin position="142"/>
        <end position="160"/>
    </location>
</feature>
<evidence type="ECO:0000256" key="1">
    <source>
        <dbReference type="SAM" id="MobiDB-lite"/>
    </source>
</evidence>
<evidence type="ECO:0000256" key="2">
    <source>
        <dbReference type="SAM" id="Phobius"/>
    </source>
</evidence>
<evidence type="ECO:0000313" key="3">
    <source>
        <dbReference type="EMBL" id="GAA5055378.1"/>
    </source>
</evidence>
<gene>
    <name evidence="3" type="ORF">GCM10025751_34920</name>
</gene>
<feature type="transmembrane region" description="Helical" evidence="2">
    <location>
        <begin position="38"/>
        <end position="56"/>
    </location>
</feature>
<keyword evidence="2" id="KW-0812">Transmembrane</keyword>
<dbReference type="Proteomes" id="UP001501729">
    <property type="component" value="Unassembled WGS sequence"/>
</dbReference>
<protein>
    <submittedName>
        <fullName evidence="3">Uncharacterized protein</fullName>
    </submittedName>
</protein>
<feature type="transmembrane region" description="Helical" evidence="2">
    <location>
        <begin position="87"/>
        <end position="105"/>
    </location>
</feature>
<dbReference type="RefSeq" id="WP_227774477.1">
    <property type="nucleotide sequence ID" value="NZ_BAABKX010000015.1"/>
</dbReference>
<feature type="region of interest" description="Disordered" evidence="1">
    <location>
        <begin position="109"/>
        <end position="128"/>
    </location>
</feature>
<name>A0AAV3UKM3_9EURY</name>
<organism evidence="3 4">
    <name type="scientific">Haladaptatus pallidirubidus</name>
    <dbReference type="NCBI Taxonomy" id="1008152"/>
    <lineage>
        <taxon>Archaea</taxon>
        <taxon>Methanobacteriati</taxon>
        <taxon>Methanobacteriota</taxon>
        <taxon>Stenosarchaea group</taxon>
        <taxon>Halobacteria</taxon>
        <taxon>Halobacteriales</taxon>
        <taxon>Haladaptataceae</taxon>
        <taxon>Haladaptatus</taxon>
    </lineage>
</organism>
<reference evidence="3 4" key="1">
    <citation type="journal article" date="2019" name="Int. J. Syst. Evol. Microbiol.">
        <title>The Global Catalogue of Microorganisms (GCM) 10K type strain sequencing project: providing services to taxonomists for standard genome sequencing and annotation.</title>
        <authorList>
            <consortium name="The Broad Institute Genomics Platform"/>
            <consortium name="The Broad Institute Genome Sequencing Center for Infectious Disease"/>
            <person name="Wu L."/>
            <person name="Ma J."/>
        </authorList>
    </citation>
    <scope>NUCLEOTIDE SEQUENCE [LARGE SCALE GENOMIC DNA]</scope>
    <source>
        <strain evidence="3 4">JCM 17504</strain>
    </source>
</reference>
<feature type="transmembrane region" description="Helical" evidence="2">
    <location>
        <begin position="12"/>
        <end position="31"/>
    </location>
</feature>